<dbReference type="AlphaFoldDB" id="U1N9L3"/>
<feature type="region of interest" description="Disordered" evidence="1">
    <location>
        <begin position="18"/>
        <end position="47"/>
    </location>
</feature>
<name>U1N9L3_9EURY</name>
<evidence type="ECO:0000313" key="3">
    <source>
        <dbReference type="Proteomes" id="UP000030649"/>
    </source>
</evidence>
<gene>
    <name evidence="2" type="ORF">J07HQW1_03308</name>
</gene>
<proteinExistence type="predicted"/>
<organism evidence="2 3">
    <name type="scientific">Haloquadratum walsbyi J07HQW1</name>
    <dbReference type="NCBI Taxonomy" id="1238424"/>
    <lineage>
        <taxon>Archaea</taxon>
        <taxon>Methanobacteriati</taxon>
        <taxon>Methanobacteriota</taxon>
        <taxon>Stenosarchaea group</taxon>
        <taxon>Halobacteria</taxon>
        <taxon>Halobacteriales</taxon>
        <taxon>Haloferacaceae</taxon>
        <taxon>Haloquadratum</taxon>
    </lineage>
</organism>
<evidence type="ECO:0000256" key="1">
    <source>
        <dbReference type="SAM" id="MobiDB-lite"/>
    </source>
</evidence>
<reference evidence="2 3" key="1">
    <citation type="journal article" date="2013" name="PLoS ONE">
        <title>Assembly-driven community genomics of a hypersaline microbial ecosystem.</title>
        <authorList>
            <person name="Podell S."/>
            <person name="Ugalde J.A."/>
            <person name="Narasingarao P."/>
            <person name="Banfield J.F."/>
            <person name="Heidelberg K.B."/>
            <person name="Allen E.E."/>
        </authorList>
    </citation>
    <scope>NUCLEOTIDE SEQUENCE [LARGE SCALE GENOMIC DNA]</scope>
    <source>
        <strain evidence="3">J07HQW1</strain>
    </source>
</reference>
<accession>U1N9L3</accession>
<dbReference type="HOGENOM" id="CLU_2243792_0_0_2"/>
<evidence type="ECO:0000313" key="2">
    <source>
        <dbReference type="EMBL" id="ERG93248.1"/>
    </source>
</evidence>
<protein>
    <submittedName>
        <fullName evidence="2">Uncharacterized protein</fullName>
    </submittedName>
</protein>
<dbReference type="Proteomes" id="UP000030649">
    <property type="component" value="Unassembled WGS sequence"/>
</dbReference>
<sequence length="104" mass="11098">MTPRPTVKYLGVTSKPRGFTVLGHHRTPTPAGEGEFHSSSSRPPRSGWVGLGRLEVTPEHADVSVGWESGLGSTTTTTRQLPSHAQWTGLRGVAFPEINPVSIG</sequence>
<dbReference type="EMBL" id="KE356560">
    <property type="protein sequence ID" value="ERG93248.1"/>
    <property type="molecule type" value="Genomic_DNA"/>
</dbReference>